<keyword evidence="6" id="KW-1185">Reference proteome</keyword>
<dbReference type="FunFam" id="2.60.40.10:FF:001051">
    <property type="entry name" value="HERV-H LTR-associating 2"/>
    <property type="match status" value="1"/>
</dbReference>
<dbReference type="InterPro" id="IPR007110">
    <property type="entry name" value="Ig-like_dom"/>
</dbReference>
<evidence type="ECO:0000256" key="3">
    <source>
        <dbReference type="ARBA" id="ARBA00023319"/>
    </source>
</evidence>
<dbReference type="PROSITE" id="PS50835">
    <property type="entry name" value="IG_LIKE"/>
    <property type="match status" value="1"/>
</dbReference>
<keyword evidence="3" id="KW-0393">Immunoglobulin domain</keyword>
<evidence type="ECO:0000256" key="2">
    <source>
        <dbReference type="ARBA" id="ARBA00023136"/>
    </source>
</evidence>
<organism evidence="5 6">
    <name type="scientific">Fukomys damarensis</name>
    <name type="common">Damaraland mole rat</name>
    <name type="synonym">Cryptomys damarensis</name>
    <dbReference type="NCBI Taxonomy" id="885580"/>
    <lineage>
        <taxon>Eukaryota</taxon>
        <taxon>Metazoa</taxon>
        <taxon>Chordata</taxon>
        <taxon>Craniata</taxon>
        <taxon>Vertebrata</taxon>
        <taxon>Euteleostomi</taxon>
        <taxon>Mammalia</taxon>
        <taxon>Eutheria</taxon>
        <taxon>Euarchontoglires</taxon>
        <taxon>Glires</taxon>
        <taxon>Rodentia</taxon>
        <taxon>Hystricomorpha</taxon>
        <taxon>Bathyergidae</taxon>
        <taxon>Fukomys</taxon>
    </lineage>
</organism>
<dbReference type="eggNOG" id="ENOG502S3IN">
    <property type="taxonomic scope" value="Eukaryota"/>
</dbReference>
<reference evidence="5 6" key="1">
    <citation type="submission" date="2013-11" db="EMBL/GenBank/DDBJ databases">
        <title>The Damaraland mole rat (Fukomys damarensis) genome and evolution of African mole rats.</title>
        <authorList>
            <person name="Gladyshev V.N."/>
            <person name="Fang X."/>
        </authorList>
    </citation>
    <scope>NUCLEOTIDE SEQUENCE [LARGE SCALE GENOMIC DNA]</scope>
    <source>
        <tissue evidence="5">Liver</tissue>
    </source>
</reference>
<accession>A0A091DJY8</accession>
<proteinExistence type="predicted"/>
<dbReference type="InterPro" id="IPR053896">
    <property type="entry name" value="BTN3A2-like_Ig-C"/>
</dbReference>
<keyword evidence="2" id="KW-0472">Membrane</keyword>
<dbReference type="EMBL" id="KN122382">
    <property type="protein sequence ID" value="KFO30788.1"/>
    <property type="molecule type" value="Genomic_DNA"/>
</dbReference>
<feature type="domain" description="Ig-like" evidence="4">
    <location>
        <begin position="18"/>
        <end position="94"/>
    </location>
</feature>
<dbReference type="SUPFAM" id="SSF48726">
    <property type="entry name" value="Immunoglobulin"/>
    <property type="match status" value="1"/>
</dbReference>
<dbReference type="Proteomes" id="UP000028990">
    <property type="component" value="Unassembled WGS sequence"/>
</dbReference>
<name>A0A091DJY8_FUKDA</name>
<dbReference type="CDD" id="cd00096">
    <property type="entry name" value="Ig"/>
    <property type="match status" value="1"/>
</dbReference>
<evidence type="ECO:0000259" key="4">
    <source>
        <dbReference type="PROSITE" id="PS50835"/>
    </source>
</evidence>
<comment type="subcellular location">
    <subcellularLocation>
        <location evidence="1">Membrane</location>
    </subcellularLocation>
</comment>
<evidence type="ECO:0000313" key="5">
    <source>
        <dbReference type="EMBL" id="KFO30788.1"/>
    </source>
</evidence>
<dbReference type="Pfam" id="PF22705">
    <property type="entry name" value="C2-set_3"/>
    <property type="match status" value="1"/>
</dbReference>
<sequence length="166" mass="18880">MTLCISGQQTRNLQSYTEQAFITPVMNYERENTSSFLVCSVLSVYPRPHIIWKMDSAFISESQTEEVEYLGPFSIRTILNITGSNSTYECTIENPLLKQTWTGRWTREGRPHRTSVYSAVSQGGAAGDESTGKKGRERKKFICGSVNSYWLHYLKQSFSILSIVSR</sequence>
<dbReference type="Gene3D" id="2.60.40.10">
    <property type="entry name" value="Immunoglobulins"/>
    <property type="match status" value="1"/>
</dbReference>
<dbReference type="AlphaFoldDB" id="A0A091DJY8"/>
<dbReference type="InterPro" id="IPR013783">
    <property type="entry name" value="Ig-like_fold"/>
</dbReference>
<evidence type="ECO:0000313" key="6">
    <source>
        <dbReference type="Proteomes" id="UP000028990"/>
    </source>
</evidence>
<evidence type="ECO:0000256" key="1">
    <source>
        <dbReference type="ARBA" id="ARBA00004370"/>
    </source>
</evidence>
<dbReference type="GO" id="GO:0016020">
    <property type="term" value="C:membrane"/>
    <property type="evidence" value="ECO:0007669"/>
    <property type="project" value="UniProtKB-SubCell"/>
</dbReference>
<dbReference type="InterPro" id="IPR036179">
    <property type="entry name" value="Ig-like_dom_sf"/>
</dbReference>
<gene>
    <name evidence="5" type="ORF">H920_07891</name>
</gene>
<protein>
    <submittedName>
        <fullName evidence="5">HERV-H LTR-associating protein 2</fullName>
    </submittedName>
</protein>